<feature type="region of interest" description="Disordered" evidence="1">
    <location>
        <begin position="155"/>
        <end position="175"/>
    </location>
</feature>
<sequence>MKWWTVLEGQSISAAPVAGHSSTNLAALECAAGPTIGALRVVRIGDSRLYEKLVSLDDEEHILKWRLVSHPDSINPFPASFVNYLSTMQLRSVTVGEQTFWEWNSEFFTEQGFAEGMRQTFESMYLAGFSSLQEYLRQQQLRKQPGNMIGTMNLNSGGSQHSVMSNSVEQGQNLR</sequence>
<dbReference type="CDD" id="cd07821">
    <property type="entry name" value="PYR_PYL_RCAR_like"/>
    <property type="match status" value="1"/>
</dbReference>
<evidence type="ECO:0000313" key="3">
    <source>
        <dbReference type="Proteomes" id="UP001489004"/>
    </source>
</evidence>
<gene>
    <name evidence="2" type="ORF">WJX72_003998</name>
</gene>
<protein>
    <recommendedName>
        <fullName evidence="4">PRELI/MSF1 domain-containing protein</fullName>
    </recommendedName>
</protein>
<reference evidence="2 3" key="1">
    <citation type="journal article" date="2024" name="Nat. Commun.">
        <title>Phylogenomics reveals the evolutionary origins of lichenization in chlorophyte algae.</title>
        <authorList>
            <person name="Puginier C."/>
            <person name="Libourel C."/>
            <person name="Otte J."/>
            <person name="Skaloud P."/>
            <person name="Haon M."/>
            <person name="Grisel S."/>
            <person name="Petersen M."/>
            <person name="Berrin J.G."/>
            <person name="Delaux P.M."/>
            <person name="Dal Grande F."/>
            <person name="Keller J."/>
        </authorList>
    </citation>
    <scope>NUCLEOTIDE SEQUENCE [LARGE SCALE GENOMIC DNA]</scope>
    <source>
        <strain evidence="2 3">SAG 2043</strain>
    </source>
</reference>
<accession>A0AAW1QPZ3</accession>
<dbReference type="SUPFAM" id="SSF55961">
    <property type="entry name" value="Bet v1-like"/>
    <property type="match status" value="1"/>
</dbReference>
<dbReference type="Gene3D" id="3.30.530.20">
    <property type="match status" value="1"/>
</dbReference>
<dbReference type="Proteomes" id="UP001489004">
    <property type="component" value="Unassembled WGS sequence"/>
</dbReference>
<evidence type="ECO:0000256" key="1">
    <source>
        <dbReference type="SAM" id="MobiDB-lite"/>
    </source>
</evidence>
<comment type="caution">
    <text evidence="2">The sequence shown here is derived from an EMBL/GenBank/DDBJ whole genome shotgun (WGS) entry which is preliminary data.</text>
</comment>
<dbReference type="InterPro" id="IPR023393">
    <property type="entry name" value="START-like_dom_sf"/>
</dbReference>
<evidence type="ECO:0008006" key="4">
    <source>
        <dbReference type="Google" id="ProtNLM"/>
    </source>
</evidence>
<dbReference type="InterPro" id="IPR019587">
    <property type="entry name" value="Polyketide_cyclase/dehydratase"/>
</dbReference>
<evidence type="ECO:0000313" key="2">
    <source>
        <dbReference type="EMBL" id="KAK9823585.1"/>
    </source>
</evidence>
<name>A0AAW1QPZ3_9CHLO</name>
<keyword evidence="3" id="KW-1185">Reference proteome</keyword>
<dbReference type="AlphaFoldDB" id="A0AAW1QPZ3"/>
<proteinExistence type="predicted"/>
<dbReference type="EMBL" id="JALJOR010000002">
    <property type="protein sequence ID" value="KAK9823585.1"/>
    <property type="molecule type" value="Genomic_DNA"/>
</dbReference>
<dbReference type="Pfam" id="PF10604">
    <property type="entry name" value="Polyketide_cyc2"/>
    <property type="match status" value="1"/>
</dbReference>
<organism evidence="2 3">
    <name type="scientific">[Myrmecia] bisecta</name>
    <dbReference type="NCBI Taxonomy" id="41462"/>
    <lineage>
        <taxon>Eukaryota</taxon>
        <taxon>Viridiplantae</taxon>
        <taxon>Chlorophyta</taxon>
        <taxon>core chlorophytes</taxon>
        <taxon>Trebouxiophyceae</taxon>
        <taxon>Trebouxiales</taxon>
        <taxon>Trebouxiaceae</taxon>
        <taxon>Myrmecia</taxon>
    </lineage>
</organism>